<dbReference type="Proteomes" id="UP000247485">
    <property type="component" value="Unassembled WGS sequence"/>
</dbReference>
<dbReference type="PRINTS" id="PR00081">
    <property type="entry name" value="GDHRDH"/>
</dbReference>
<evidence type="ECO:0000256" key="1">
    <source>
        <dbReference type="ARBA" id="ARBA00006484"/>
    </source>
</evidence>
<dbReference type="CDD" id="cd05233">
    <property type="entry name" value="SDR_c"/>
    <property type="match status" value="1"/>
</dbReference>
<dbReference type="Gene3D" id="3.40.50.720">
    <property type="entry name" value="NAD(P)-binding Rossmann-like Domain"/>
    <property type="match status" value="1"/>
</dbReference>
<dbReference type="EMBL" id="QJJG01000019">
    <property type="protein sequence ID" value="PXW39546.1"/>
    <property type="molecule type" value="Genomic_DNA"/>
</dbReference>
<dbReference type="Pfam" id="PF00106">
    <property type="entry name" value="adh_short"/>
    <property type="match status" value="1"/>
</dbReference>
<sequence>MFGHDQIAAWHLVEEIILPGSIASAFIVNITNKDEIAEAVNLVREKYGPIDSWINSSPIYKFYLLLKSKVYILNNSIAHNLKITFFGCQVAISHMIISGRGSIINISEQLKKEHQSLESNHYALKFGVQTITELLARELYSSDIRVNAILPDSAVTCHKKIFNRHGSIIDFKKSDGTFYDEQSAQFVMLKKQ</sequence>
<comment type="caution">
    <text evidence="2">The sequence shown here is derived from an EMBL/GenBank/DDBJ whole genome shotgun (WGS) entry which is preliminary data.</text>
</comment>
<evidence type="ECO:0000313" key="3">
    <source>
        <dbReference type="Proteomes" id="UP000247485"/>
    </source>
</evidence>
<evidence type="ECO:0000313" key="2">
    <source>
        <dbReference type="EMBL" id="PXW39546.1"/>
    </source>
</evidence>
<name>A0A318FP52_KLEOX</name>
<proteinExistence type="inferred from homology"/>
<dbReference type="InterPro" id="IPR036291">
    <property type="entry name" value="NAD(P)-bd_dom_sf"/>
</dbReference>
<dbReference type="SUPFAM" id="SSF51735">
    <property type="entry name" value="NAD(P)-binding Rossmann-fold domains"/>
    <property type="match status" value="1"/>
</dbReference>
<protein>
    <submittedName>
        <fullName evidence="2">Short subunit dehydrogenase</fullName>
    </submittedName>
</protein>
<comment type="similarity">
    <text evidence="1">Belongs to the short-chain dehydrogenases/reductases (SDR) family.</text>
</comment>
<dbReference type="PANTHER" id="PTHR42879">
    <property type="entry name" value="3-OXOACYL-(ACYL-CARRIER-PROTEIN) REDUCTASE"/>
    <property type="match status" value="1"/>
</dbReference>
<gene>
    <name evidence="2" type="ORF">DET57_11931</name>
</gene>
<reference evidence="2 3" key="1">
    <citation type="submission" date="2018-05" db="EMBL/GenBank/DDBJ databases">
        <title>Freshwater and sediment microbial communities from various areas in North America, analyzing microbe dynamics in response to fracking.</title>
        <authorList>
            <person name="Lamendella R."/>
        </authorList>
    </citation>
    <scope>NUCLEOTIDE SEQUENCE [LARGE SCALE GENOMIC DNA]</scope>
    <source>
        <strain evidence="2 3">67</strain>
    </source>
</reference>
<dbReference type="InterPro" id="IPR050259">
    <property type="entry name" value="SDR"/>
</dbReference>
<dbReference type="AlphaFoldDB" id="A0A318FP52"/>
<dbReference type="PANTHER" id="PTHR42879:SF2">
    <property type="entry name" value="3-OXOACYL-[ACYL-CARRIER-PROTEIN] REDUCTASE FABG"/>
    <property type="match status" value="1"/>
</dbReference>
<accession>A0A318FP52</accession>
<dbReference type="InterPro" id="IPR002347">
    <property type="entry name" value="SDR_fam"/>
</dbReference>
<organism evidence="2 3">
    <name type="scientific">Klebsiella oxytoca</name>
    <dbReference type="NCBI Taxonomy" id="571"/>
    <lineage>
        <taxon>Bacteria</taxon>
        <taxon>Pseudomonadati</taxon>
        <taxon>Pseudomonadota</taxon>
        <taxon>Gammaproteobacteria</taxon>
        <taxon>Enterobacterales</taxon>
        <taxon>Enterobacteriaceae</taxon>
        <taxon>Klebsiella/Raoultella group</taxon>
        <taxon>Klebsiella</taxon>
    </lineage>
</organism>